<dbReference type="Proteomes" id="UP001482520">
    <property type="component" value="Unassembled WGS sequence"/>
</dbReference>
<keyword evidence="3" id="KW-1185">Reference proteome</keyword>
<evidence type="ECO:0000313" key="3">
    <source>
        <dbReference type="Proteomes" id="UP001482520"/>
    </source>
</evidence>
<dbReference type="InterPro" id="IPR000305">
    <property type="entry name" value="GIY-YIG_endonuc"/>
</dbReference>
<proteinExistence type="predicted"/>
<evidence type="ECO:0000259" key="1">
    <source>
        <dbReference type="PROSITE" id="PS50164"/>
    </source>
</evidence>
<dbReference type="SUPFAM" id="SSF82771">
    <property type="entry name" value="GIY-YIG endonuclease"/>
    <property type="match status" value="1"/>
</dbReference>
<evidence type="ECO:0000313" key="2">
    <source>
        <dbReference type="EMBL" id="MEQ7847723.1"/>
    </source>
</evidence>
<name>A0ABV1NZ33_9ACTN</name>
<accession>A0ABV1NZ33</accession>
<dbReference type="Gene3D" id="3.40.1440.10">
    <property type="entry name" value="GIY-YIG endonuclease"/>
    <property type="match status" value="1"/>
</dbReference>
<dbReference type="RefSeq" id="WP_349804641.1">
    <property type="nucleotide sequence ID" value="NZ_JBEGDP010000010.1"/>
</dbReference>
<sequence length="212" mass="23740">MTIVAPASAPTSVYLYFDNFDSLIYVGITARGARRQAEHNKTKSWWPSVHRQEVEHFETRSEALARESQLIAHHRPPYNVQQNPAHAQSRASYEAFRALMASAPSALDLARECGRAIPLTLIHRERERVEFATDVKYAPIVLNLSLIGQPRGLCATTRCGMVTDLIRHGGVVRIGMKVRIGIPINDPFARLRMLTVKDGAEFEIKNVQLAAQ</sequence>
<gene>
    <name evidence="2" type="ORF">V6R90_10570</name>
</gene>
<comment type="caution">
    <text evidence="2">The sequence shown here is derived from an EMBL/GenBank/DDBJ whole genome shotgun (WGS) entry which is preliminary data.</text>
</comment>
<organism evidence="2 3">
    <name type="scientific">Nocardioides kribbensis</name>
    <dbReference type="NCBI Taxonomy" id="305517"/>
    <lineage>
        <taxon>Bacteria</taxon>
        <taxon>Bacillati</taxon>
        <taxon>Actinomycetota</taxon>
        <taxon>Actinomycetes</taxon>
        <taxon>Propionibacteriales</taxon>
        <taxon>Nocardioidaceae</taxon>
        <taxon>Nocardioides</taxon>
    </lineage>
</organism>
<protein>
    <submittedName>
        <fullName evidence="2">GIY-YIG nuclease family protein</fullName>
    </submittedName>
</protein>
<feature type="domain" description="GIY-YIG" evidence="1">
    <location>
        <begin position="9"/>
        <end position="80"/>
    </location>
</feature>
<reference evidence="2 3" key="1">
    <citation type="submission" date="2024-02" db="EMBL/GenBank/DDBJ databases">
        <title>Full genome sequence of Nocardioides kribbensis.</title>
        <authorList>
            <person name="Poletto B.L."/>
            <person name="Silva G."/>
            <person name="Galante D."/>
            <person name="Campos K.R."/>
            <person name="Santos M.B.N."/>
            <person name="Sacchi C.T."/>
        </authorList>
    </citation>
    <scope>NUCLEOTIDE SEQUENCE [LARGE SCALE GENOMIC DNA]</scope>
    <source>
        <strain evidence="2 3">O4R</strain>
    </source>
</reference>
<dbReference type="EMBL" id="JBEGDP010000010">
    <property type="protein sequence ID" value="MEQ7847723.1"/>
    <property type="molecule type" value="Genomic_DNA"/>
</dbReference>
<dbReference type="PROSITE" id="PS50164">
    <property type="entry name" value="GIY_YIG"/>
    <property type="match status" value="1"/>
</dbReference>
<dbReference type="Pfam" id="PF01541">
    <property type="entry name" value="GIY-YIG"/>
    <property type="match status" value="1"/>
</dbReference>
<dbReference type="InterPro" id="IPR035901">
    <property type="entry name" value="GIY-YIG_endonuc_sf"/>
</dbReference>